<keyword evidence="2" id="KW-1185">Reference proteome</keyword>
<protein>
    <submittedName>
        <fullName evidence="1">Histidine phosphatase family protein</fullName>
    </submittedName>
</protein>
<name>A0ABU4RYW8_9GAMM</name>
<evidence type="ECO:0000313" key="1">
    <source>
        <dbReference type="EMBL" id="MDX6850094.1"/>
    </source>
</evidence>
<comment type="caution">
    <text evidence="1">The sequence shown here is derived from an EMBL/GenBank/DDBJ whole genome shotgun (WGS) entry which is preliminary data.</text>
</comment>
<dbReference type="Pfam" id="PF00300">
    <property type="entry name" value="His_Phos_1"/>
    <property type="match status" value="1"/>
</dbReference>
<dbReference type="RefSeq" id="WP_302720784.1">
    <property type="nucleotide sequence ID" value="NZ_JAULRU010000215.1"/>
</dbReference>
<dbReference type="EMBL" id="JAXAFO010000019">
    <property type="protein sequence ID" value="MDX6850094.1"/>
    <property type="molecule type" value="Genomic_DNA"/>
</dbReference>
<dbReference type="InterPro" id="IPR013078">
    <property type="entry name" value="His_Pase_superF_clade-1"/>
</dbReference>
<dbReference type="PANTHER" id="PTHR48100">
    <property type="entry name" value="BROAD-SPECIFICITY PHOSPHATASE YOR283W-RELATED"/>
    <property type="match status" value="1"/>
</dbReference>
<dbReference type="PANTHER" id="PTHR48100:SF1">
    <property type="entry name" value="HISTIDINE PHOSPHATASE FAMILY PROTEIN-RELATED"/>
    <property type="match status" value="1"/>
</dbReference>
<gene>
    <name evidence="1" type="ORF">SCD92_12040</name>
</gene>
<reference evidence="1 2" key="1">
    <citation type="submission" date="2023-11" db="EMBL/GenBank/DDBJ databases">
        <title>Gilvimarinus fulvus sp. nov., isolated from the surface of Kelp.</title>
        <authorList>
            <person name="Sun Y.Y."/>
            <person name="Gong Y."/>
            <person name="Du Z.J."/>
        </authorList>
    </citation>
    <scope>NUCLEOTIDE SEQUENCE [LARGE SCALE GENOMIC DNA]</scope>
    <source>
        <strain evidence="1 2">SDUM040013</strain>
    </source>
</reference>
<accession>A0ABU4RYW8</accession>
<dbReference type="InterPro" id="IPR050275">
    <property type="entry name" value="PGM_Phosphatase"/>
</dbReference>
<dbReference type="CDD" id="cd07067">
    <property type="entry name" value="HP_PGM_like"/>
    <property type="match status" value="1"/>
</dbReference>
<evidence type="ECO:0000313" key="2">
    <source>
        <dbReference type="Proteomes" id="UP001273505"/>
    </source>
</evidence>
<dbReference type="SUPFAM" id="SSF53254">
    <property type="entry name" value="Phosphoglycerate mutase-like"/>
    <property type="match status" value="1"/>
</dbReference>
<proteinExistence type="predicted"/>
<dbReference type="InterPro" id="IPR029033">
    <property type="entry name" value="His_PPase_superfam"/>
</dbReference>
<dbReference type="SMART" id="SM00855">
    <property type="entry name" value="PGAM"/>
    <property type="match status" value="1"/>
</dbReference>
<dbReference type="Proteomes" id="UP001273505">
    <property type="component" value="Unassembled WGS sequence"/>
</dbReference>
<dbReference type="Gene3D" id="3.40.50.1240">
    <property type="entry name" value="Phosphoglycerate mutase-like"/>
    <property type="match status" value="1"/>
</dbReference>
<sequence length="205" mass="22248">MQIDLLRHGACEGGAIFRGSTDVPLTAEGWQHMAGGLKKLQGPWQSIVCSPLIRCRAFAEGLATNSNVSLRVDAGIREMSFGDWEGLQVESVWQEHEALCLAWSRAPDQVTPPAGEAYTHFKGRVLNSVLTLVQEYRASEKVLLITHGGVIKLLLNIARGESPAGMMQLNVGYGFAASIKIVAPTFNANTVHILAPGETEYVYQS</sequence>
<organism evidence="1 2">
    <name type="scientific">Gilvimarinus gilvus</name>
    <dbReference type="NCBI Taxonomy" id="3058038"/>
    <lineage>
        <taxon>Bacteria</taxon>
        <taxon>Pseudomonadati</taxon>
        <taxon>Pseudomonadota</taxon>
        <taxon>Gammaproteobacteria</taxon>
        <taxon>Cellvibrionales</taxon>
        <taxon>Cellvibrionaceae</taxon>
        <taxon>Gilvimarinus</taxon>
    </lineage>
</organism>